<protein>
    <submittedName>
        <fullName evidence="1">Uncharacterized protein</fullName>
    </submittedName>
</protein>
<sequence>METQTTWIPEGDAPELSPCEHRENGVCLVDSGDCPVRFGGECYYPTSQR</sequence>
<dbReference type="AlphaFoldDB" id="A0A0F8Y574"/>
<dbReference type="EMBL" id="LAZR01055342">
    <property type="protein sequence ID" value="KKK76582.1"/>
    <property type="molecule type" value="Genomic_DNA"/>
</dbReference>
<evidence type="ECO:0000313" key="1">
    <source>
        <dbReference type="EMBL" id="KKK76582.1"/>
    </source>
</evidence>
<reference evidence="1" key="1">
    <citation type="journal article" date="2015" name="Nature">
        <title>Complex archaea that bridge the gap between prokaryotes and eukaryotes.</title>
        <authorList>
            <person name="Spang A."/>
            <person name="Saw J.H."/>
            <person name="Jorgensen S.L."/>
            <person name="Zaremba-Niedzwiedzka K."/>
            <person name="Martijn J."/>
            <person name="Lind A.E."/>
            <person name="van Eijk R."/>
            <person name="Schleper C."/>
            <person name="Guy L."/>
            <person name="Ettema T.J."/>
        </authorList>
    </citation>
    <scope>NUCLEOTIDE SEQUENCE</scope>
</reference>
<proteinExistence type="predicted"/>
<comment type="caution">
    <text evidence="1">The sequence shown here is derived from an EMBL/GenBank/DDBJ whole genome shotgun (WGS) entry which is preliminary data.</text>
</comment>
<gene>
    <name evidence="1" type="ORF">LCGC14_2862140</name>
</gene>
<organism evidence="1">
    <name type="scientific">marine sediment metagenome</name>
    <dbReference type="NCBI Taxonomy" id="412755"/>
    <lineage>
        <taxon>unclassified sequences</taxon>
        <taxon>metagenomes</taxon>
        <taxon>ecological metagenomes</taxon>
    </lineage>
</organism>
<accession>A0A0F8Y574</accession>
<name>A0A0F8Y574_9ZZZZ</name>